<protein>
    <submittedName>
        <fullName evidence="2">SoxR reducing system RseC family protein</fullName>
    </submittedName>
</protein>
<feature type="transmembrane region" description="Helical" evidence="1">
    <location>
        <begin position="106"/>
        <end position="123"/>
    </location>
</feature>
<comment type="caution">
    <text evidence="2">The sequence shown here is derived from an EMBL/GenBank/DDBJ whole genome shotgun (WGS) entry which is preliminary data.</text>
</comment>
<proteinExistence type="predicted"/>
<evidence type="ECO:0000313" key="2">
    <source>
        <dbReference type="EMBL" id="GAA0702469.1"/>
    </source>
</evidence>
<accession>A0ABP3TKA2</accession>
<dbReference type="RefSeq" id="WP_343808979.1">
    <property type="nucleotide sequence ID" value="NZ_BAAAET010000007.1"/>
</dbReference>
<gene>
    <name evidence="2" type="ORF">GCM10009104_34830</name>
</gene>
<dbReference type="PANTHER" id="PTHR35867:SF1">
    <property type="entry name" value="PROTEIN RSEC"/>
    <property type="match status" value="1"/>
</dbReference>
<keyword evidence="1" id="KW-1133">Transmembrane helix</keyword>
<dbReference type="InterPro" id="IPR007359">
    <property type="entry name" value="SigmaE_reg_RseC_MucC"/>
</dbReference>
<evidence type="ECO:0000313" key="3">
    <source>
        <dbReference type="Proteomes" id="UP001499915"/>
    </source>
</evidence>
<organism evidence="2 3">
    <name type="scientific">Marinobacterium maritimum</name>
    <dbReference type="NCBI Taxonomy" id="500162"/>
    <lineage>
        <taxon>Bacteria</taxon>
        <taxon>Pseudomonadati</taxon>
        <taxon>Pseudomonadota</taxon>
        <taxon>Gammaproteobacteria</taxon>
        <taxon>Oceanospirillales</taxon>
        <taxon>Oceanospirillaceae</taxon>
        <taxon>Marinobacterium</taxon>
    </lineage>
</organism>
<keyword evidence="3" id="KW-1185">Reference proteome</keyword>
<dbReference type="Pfam" id="PF04246">
    <property type="entry name" value="RseC_MucC"/>
    <property type="match status" value="1"/>
</dbReference>
<dbReference type="PANTHER" id="PTHR35867">
    <property type="entry name" value="PROTEIN RSEC"/>
    <property type="match status" value="1"/>
</dbReference>
<keyword evidence="1" id="KW-0812">Transmembrane</keyword>
<evidence type="ECO:0000256" key="1">
    <source>
        <dbReference type="SAM" id="Phobius"/>
    </source>
</evidence>
<dbReference type="PIRSF" id="PIRSF004923">
    <property type="entry name" value="RseC"/>
    <property type="match status" value="1"/>
</dbReference>
<sequence>MIEEVALVSAVGPEGVRVTAARTSACAQCASKSNCSQGVLSQWGQGKTVEIDVQNPEALPVQLGQQVVIGLEEGSLVRASLLLYLLPLLMLILGALLGSSMGMVEWQQIMLAMVLMLTGFVLARRLSTGRGAEVRYQPVLLRIV</sequence>
<dbReference type="InterPro" id="IPR026268">
    <property type="entry name" value="RseC"/>
</dbReference>
<reference evidence="3" key="1">
    <citation type="journal article" date="2019" name="Int. J. Syst. Evol. Microbiol.">
        <title>The Global Catalogue of Microorganisms (GCM) 10K type strain sequencing project: providing services to taxonomists for standard genome sequencing and annotation.</title>
        <authorList>
            <consortium name="The Broad Institute Genomics Platform"/>
            <consortium name="The Broad Institute Genome Sequencing Center for Infectious Disease"/>
            <person name="Wu L."/>
            <person name="Ma J."/>
        </authorList>
    </citation>
    <scope>NUCLEOTIDE SEQUENCE [LARGE SCALE GENOMIC DNA]</scope>
    <source>
        <strain evidence="3">JCM 15134</strain>
    </source>
</reference>
<feature type="transmembrane region" description="Helical" evidence="1">
    <location>
        <begin position="81"/>
        <end position="100"/>
    </location>
</feature>
<name>A0ABP3TKA2_9GAMM</name>
<dbReference type="Proteomes" id="UP001499915">
    <property type="component" value="Unassembled WGS sequence"/>
</dbReference>
<keyword evidence="1" id="KW-0472">Membrane</keyword>
<dbReference type="EMBL" id="BAAAET010000007">
    <property type="protein sequence ID" value="GAA0702469.1"/>
    <property type="molecule type" value="Genomic_DNA"/>
</dbReference>